<evidence type="ECO:0000313" key="9">
    <source>
        <dbReference type="Proteomes" id="UP001370490"/>
    </source>
</evidence>
<evidence type="ECO:0000256" key="3">
    <source>
        <dbReference type="ARBA" id="ARBA00022448"/>
    </source>
</evidence>
<dbReference type="GO" id="GO:0016020">
    <property type="term" value="C:membrane"/>
    <property type="evidence" value="ECO:0007669"/>
    <property type="project" value="UniProtKB-SubCell"/>
</dbReference>
<comment type="caution">
    <text evidence="8">The sequence shown here is derived from an EMBL/GenBank/DDBJ whole genome shotgun (WGS) entry which is preliminary data.</text>
</comment>
<evidence type="ECO:0000256" key="7">
    <source>
        <dbReference type="SAM" id="Phobius"/>
    </source>
</evidence>
<keyword evidence="5 7" id="KW-1133">Transmembrane helix</keyword>
<dbReference type="InterPro" id="IPR030182">
    <property type="entry name" value="PUP_plant"/>
</dbReference>
<accession>A0AAN8ZIC2</accession>
<dbReference type="InterPro" id="IPR037185">
    <property type="entry name" value="EmrE-like"/>
</dbReference>
<evidence type="ECO:0000256" key="5">
    <source>
        <dbReference type="ARBA" id="ARBA00022989"/>
    </source>
</evidence>
<dbReference type="PANTHER" id="PTHR31376">
    <property type="entry name" value="OS09G0467300 PROTEIN-RELATED"/>
    <property type="match status" value="1"/>
</dbReference>
<dbReference type="EMBL" id="JBAMMX010000004">
    <property type="protein sequence ID" value="KAK6942299.1"/>
    <property type="molecule type" value="Genomic_DNA"/>
</dbReference>
<dbReference type="AlphaFoldDB" id="A0AAN8ZIC2"/>
<evidence type="ECO:0000256" key="4">
    <source>
        <dbReference type="ARBA" id="ARBA00022692"/>
    </source>
</evidence>
<dbReference type="Proteomes" id="UP001370490">
    <property type="component" value="Unassembled WGS sequence"/>
</dbReference>
<keyword evidence="4 7" id="KW-0812">Transmembrane</keyword>
<dbReference type="GO" id="GO:0005345">
    <property type="term" value="F:purine nucleobase transmembrane transporter activity"/>
    <property type="evidence" value="ECO:0007669"/>
    <property type="project" value="UniProtKB-ARBA"/>
</dbReference>
<evidence type="ECO:0000256" key="2">
    <source>
        <dbReference type="ARBA" id="ARBA00006213"/>
    </source>
</evidence>
<keyword evidence="6 7" id="KW-0472">Membrane</keyword>
<keyword evidence="9" id="KW-1185">Reference proteome</keyword>
<comment type="subcellular location">
    <subcellularLocation>
        <location evidence="1">Membrane</location>
        <topology evidence="1">Multi-pass membrane protein</topology>
    </subcellularLocation>
</comment>
<protein>
    <submittedName>
        <fullName evidence="8">Uncharacterized protein</fullName>
    </submittedName>
</protein>
<gene>
    <name evidence="8" type="ORF">RJ641_027676</name>
</gene>
<evidence type="ECO:0000256" key="1">
    <source>
        <dbReference type="ARBA" id="ARBA00004141"/>
    </source>
</evidence>
<keyword evidence="3" id="KW-0813">Transport</keyword>
<proteinExistence type="inferred from homology"/>
<name>A0AAN8ZIC2_9MAGN</name>
<dbReference type="PANTHER" id="PTHR31376:SF10">
    <property type="entry name" value="PURINE PERMEASE 5-RELATED"/>
    <property type="match status" value="1"/>
</dbReference>
<feature type="transmembrane region" description="Helical" evidence="7">
    <location>
        <begin position="21"/>
        <end position="41"/>
    </location>
</feature>
<feature type="transmembrane region" description="Helical" evidence="7">
    <location>
        <begin position="47"/>
        <end position="63"/>
    </location>
</feature>
<dbReference type="Pfam" id="PF16913">
    <property type="entry name" value="PUNUT"/>
    <property type="match status" value="1"/>
</dbReference>
<evidence type="ECO:0000313" key="8">
    <source>
        <dbReference type="EMBL" id="KAK6942299.1"/>
    </source>
</evidence>
<reference evidence="8 9" key="1">
    <citation type="submission" date="2023-12" db="EMBL/GenBank/DDBJ databases">
        <title>A high-quality genome assembly for Dillenia turbinata (Dilleniales).</title>
        <authorList>
            <person name="Chanderbali A."/>
        </authorList>
    </citation>
    <scope>NUCLEOTIDE SEQUENCE [LARGE SCALE GENOMIC DNA]</scope>
    <source>
        <strain evidence="8">LSX21</strain>
        <tissue evidence="8">Leaf</tissue>
    </source>
</reference>
<dbReference type="SUPFAM" id="SSF103481">
    <property type="entry name" value="Multidrug resistance efflux transporter EmrE"/>
    <property type="match status" value="1"/>
</dbReference>
<feature type="transmembrane region" description="Helical" evidence="7">
    <location>
        <begin position="75"/>
        <end position="92"/>
    </location>
</feature>
<organism evidence="8 9">
    <name type="scientific">Dillenia turbinata</name>
    <dbReference type="NCBI Taxonomy" id="194707"/>
    <lineage>
        <taxon>Eukaryota</taxon>
        <taxon>Viridiplantae</taxon>
        <taxon>Streptophyta</taxon>
        <taxon>Embryophyta</taxon>
        <taxon>Tracheophyta</taxon>
        <taxon>Spermatophyta</taxon>
        <taxon>Magnoliopsida</taxon>
        <taxon>eudicotyledons</taxon>
        <taxon>Gunneridae</taxon>
        <taxon>Pentapetalae</taxon>
        <taxon>Dilleniales</taxon>
        <taxon>Dilleniaceae</taxon>
        <taxon>Dillenia</taxon>
    </lineage>
</organism>
<comment type="similarity">
    <text evidence="2">Belongs to the purine permeases (TC 2.A.7.14) family.</text>
</comment>
<evidence type="ECO:0000256" key="6">
    <source>
        <dbReference type="ARBA" id="ARBA00023136"/>
    </source>
</evidence>
<dbReference type="GO" id="GO:0015211">
    <property type="term" value="F:purine nucleoside transmembrane transporter activity"/>
    <property type="evidence" value="ECO:0007669"/>
    <property type="project" value="InterPro"/>
</dbReference>
<sequence length="208" mass="23265">MGKGKDNLMYAYAYAYPPASTVSLLASSLLVFSTLFGYFIMTNRLNWIYTIVLITAAMAIIALDSNSDRYGNQVMVSLFPFVFTTIGIIVYQDFQGMGPEASEFCGELHMSSFSSGVTLLVSWEFWEALLGVCWVQVIQETIGSMSLSRLIFIGGKPQVILGVSILSEKTHLTDPYQIAIVKRFVYQQDFEFDMKLKNKNLKQSCCAS</sequence>